<comment type="caution">
    <text evidence="2">The sequence shown here is derived from an EMBL/GenBank/DDBJ whole genome shotgun (WGS) entry which is preliminary data.</text>
</comment>
<dbReference type="Proteomes" id="UP000294530">
    <property type="component" value="Unassembled WGS sequence"/>
</dbReference>
<dbReference type="AlphaFoldDB" id="A0A976ICZ2"/>
<dbReference type="RefSeq" id="XP_067816489.1">
    <property type="nucleotide sequence ID" value="XM_067963360.1"/>
</dbReference>
<organism evidence="2 3">
    <name type="scientific">Bremia lactucae</name>
    <name type="common">Lettuce downy mildew</name>
    <dbReference type="NCBI Taxonomy" id="4779"/>
    <lineage>
        <taxon>Eukaryota</taxon>
        <taxon>Sar</taxon>
        <taxon>Stramenopiles</taxon>
        <taxon>Oomycota</taxon>
        <taxon>Peronosporomycetes</taxon>
        <taxon>Peronosporales</taxon>
        <taxon>Peronosporaceae</taxon>
        <taxon>Bremia</taxon>
    </lineage>
</organism>
<gene>
    <name evidence="2" type="ORF">CCR75_005278</name>
</gene>
<keyword evidence="3" id="KW-1185">Reference proteome</keyword>
<evidence type="ECO:0000256" key="1">
    <source>
        <dbReference type="SAM" id="Coils"/>
    </source>
</evidence>
<sequence>MSNFADHTNYHTGSYPNVNRYYQTPQPYVPYQPQFSYAQPQSQEIPFAVPVEASAMSSLPCDEAVDYSRPQTWRNLPQQQDRGMNESPTDAYPGILTSEQLTNSGRRYSNDVEPLKNISTAPSLLHDDSATTAAASGADIPEASFRTTVSSANSTAVDTMWEARRLREITEMDADQKLIDAVCKASLAEFNQRERALKLYESETSQRSLEYQSSSATLQKAKSEAEQRKHAALQNVISCKTRAKEMSDKAREATSLYEQKNCERLSKQAELEDLRLRNAQDAELFSMQKRKDVAMRKRLEAEQKAFEAREKAEAMRREAFHAASKVRANSRIQIESQLNVEEAQRQREKECKLNEIKKNRELARQRMVAAAKRAEDARLRAEELRLKAEQAHLGLKHSAQTSSSSTA</sequence>
<reference evidence="2 3" key="1">
    <citation type="journal article" date="2021" name="Genome Biol.">
        <title>AFLAP: assembly-free linkage analysis pipeline using k-mers from genome sequencing data.</title>
        <authorList>
            <person name="Fletcher K."/>
            <person name="Zhang L."/>
            <person name="Gil J."/>
            <person name="Han R."/>
            <person name="Cavanaugh K."/>
            <person name="Michelmore R."/>
        </authorList>
    </citation>
    <scope>NUCLEOTIDE SEQUENCE [LARGE SCALE GENOMIC DNA]</scope>
    <source>
        <strain evidence="2 3">SF5</strain>
    </source>
</reference>
<evidence type="ECO:0000313" key="2">
    <source>
        <dbReference type="EMBL" id="TDH66990.1"/>
    </source>
</evidence>
<dbReference type="KEGG" id="blac:94349031"/>
<accession>A0A976ICZ2</accession>
<protein>
    <submittedName>
        <fullName evidence="2">Uncharacterized protein</fullName>
    </submittedName>
</protein>
<dbReference type="EMBL" id="SHOA02000013">
    <property type="protein sequence ID" value="TDH66990.1"/>
    <property type="molecule type" value="Genomic_DNA"/>
</dbReference>
<feature type="coiled-coil region" evidence="1">
    <location>
        <begin position="346"/>
        <end position="391"/>
    </location>
</feature>
<proteinExistence type="predicted"/>
<keyword evidence="1" id="KW-0175">Coiled coil</keyword>
<evidence type="ECO:0000313" key="3">
    <source>
        <dbReference type="Proteomes" id="UP000294530"/>
    </source>
</evidence>
<dbReference type="GeneID" id="94349031"/>
<name>A0A976ICZ2_BRELC</name>
<feature type="coiled-coil region" evidence="1">
    <location>
        <begin position="257"/>
        <end position="318"/>
    </location>
</feature>
<dbReference type="OrthoDB" id="77195at2759"/>